<feature type="domain" description="AB hydrolase-1" evidence="1">
    <location>
        <begin position="31"/>
        <end position="141"/>
    </location>
</feature>
<proteinExistence type="predicted"/>
<evidence type="ECO:0000313" key="3">
    <source>
        <dbReference type="Proteomes" id="UP000028534"/>
    </source>
</evidence>
<dbReference type="SUPFAM" id="SSF53474">
    <property type="entry name" value="alpha/beta-Hydrolases"/>
    <property type="match status" value="1"/>
</dbReference>
<dbReference type="PATRIC" id="fig|13690.10.peg.34"/>
<dbReference type="AlphaFoldDB" id="A0A084ETR3"/>
<dbReference type="Proteomes" id="UP000028534">
    <property type="component" value="Unassembled WGS sequence"/>
</dbReference>
<dbReference type="InterPro" id="IPR029058">
    <property type="entry name" value="AB_hydrolase_fold"/>
</dbReference>
<dbReference type="PANTHER" id="PTHR37946">
    <property type="entry name" value="SLL1969 PROTEIN"/>
    <property type="match status" value="1"/>
</dbReference>
<dbReference type="eggNOG" id="COG1075">
    <property type="taxonomic scope" value="Bacteria"/>
</dbReference>
<dbReference type="EMBL" id="JGVR01000001">
    <property type="protein sequence ID" value="KEZ21355.1"/>
    <property type="molecule type" value="Genomic_DNA"/>
</dbReference>
<dbReference type="InterPro" id="IPR000073">
    <property type="entry name" value="AB_hydrolase_1"/>
</dbReference>
<organism evidence="2 3">
    <name type="scientific">Sphingobium yanoikuyae</name>
    <name type="common">Sphingomonas yanoikuyae</name>
    <dbReference type="NCBI Taxonomy" id="13690"/>
    <lineage>
        <taxon>Bacteria</taxon>
        <taxon>Pseudomonadati</taxon>
        <taxon>Pseudomonadota</taxon>
        <taxon>Alphaproteobacteria</taxon>
        <taxon>Sphingomonadales</taxon>
        <taxon>Sphingomonadaceae</taxon>
        <taxon>Sphingobium</taxon>
    </lineage>
</organism>
<evidence type="ECO:0000259" key="1">
    <source>
        <dbReference type="Pfam" id="PF00561"/>
    </source>
</evidence>
<accession>A0A084ETR3</accession>
<dbReference type="Gene3D" id="3.40.50.1820">
    <property type="entry name" value="alpha/beta hydrolase"/>
    <property type="match status" value="1"/>
</dbReference>
<sequence>MVKNLSQISMNLLAATLDETSSIMPTCSQSVILLHGFGGHQVQTAILARRLRGEGYDVANIGYPSWRWPLARVIDHLHARIIASPAYHATTVHCVGHSMGGLMLRAWLARHRPDHLGRVVMLGTPNGGSEIADLLYRLHLHPLILNQAGALLRTRRDAITLTALGEVDYSLGIIAGDRPMNGLLPSRIFRAPNDGKVSVAATHCPGESDHVTLPVAHTAMIYSRPVAEQVVHFLRHGHFART</sequence>
<reference evidence="2 3" key="1">
    <citation type="submission" date="2014-03" db="EMBL/GenBank/DDBJ databases">
        <title>Genome sequence of Sphingobium yanoikuyae B1.</title>
        <authorList>
            <person name="Gan H.M."/>
            <person name="Gan H.Y."/>
            <person name="Savka M.A."/>
        </authorList>
    </citation>
    <scope>NUCLEOTIDE SEQUENCE [LARGE SCALE GENOMIC DNA]</scope>
    <source>
        <strain evidence="2 3">B1</strain>
    </source>
</reference>
<gene>
    <name evidence="2" type="ORF">CP98_00032</name>
</gene>
<name>A0A084ETR3_SPHYA</name>
<dbReference type="STRING" id="13690.AX777_12435"/>
<evidence type="ECO:0000313" key="2">
    <source>
        <dbReference type="EMBL" id="KEZ21355.1"/>
    </source>
</evidence>
<dbReference type="PANTHER" id="PTHR37946:SF1">
    <property type="entry name" value="SLL1969 PROTEIN"/>
    <property type="match status" value="1"/>
</dbReference>
<comment type="caution">
    <text evidence="2">The sequence shown here is derived from an EMBL/GenBank/DDBJ whole genome shotgun (WGS) entry which is preliminary data.</text>
</comment>
<protein>
    <recommendedName>
        <fullName evidence="1">AB hydrolase-1 domain-containing protein</fullName>
    </recommendedName>
</protein>
<dbReference type="Pfam" id="PF00561">
    <property type="entry name" value="Abhydrolase_1"/>
    <property type="match status" value="1"/>
</dbReference>